<name>A0A1G5JZR2_9HYPH</name>
<protein>
    <submittedName>
        <fullName evidence="1">Uncharacterized protein</fullName>
    </submittedName>
</protein>
<dbReference type="STRING" id="549386.SAMN02927923_02953"/>
<evidence type="ECO:0000313" key="2">
    <source>
        <dbReference type="Proteomes" id="UP000199569"/>
    </source>
</evidence>
<dbReference type="AlphaFoldDB" id="A0A1G5JZR2"/>
<accession>A0A1G5JZR2</accession>
<organism evidence="1 2">
    <name type="scientific">Microvirga guangxiensis</name>
    <dbReference type="NCBI Taxonomy" id="549386"/>
    <lineage>
        <taxon>Bacteria</taxon>
        <taxon>Pseudomonadati</taxon>
        <taxon>Pseudomonadota</taxon>
        <taxon>Alphaproteobacteria</taxon>
        <taxon>Hyphomicrobiales</taxon>
        <taxon>Methylobacteriaceae</taxon>
        <taxon>Microvirga</taxon>
    </lineage>
</organism>
<proteinExistence type="predicted"/>
<reference evidence="1 2" key="1">
    <citation type="submission" date="2016-10" db="EMBL/GenBank/DDBJ databases">
        <authorList>
            <person name="de Groot N.N."/>
        </authorList>
    </citation>
    <scope>NUCLEOTIDE SEQUENCE [LARGE SCALE GENOMIC DNA]</scope>
    <source>
        <strain evidence="1 2">CGMCC 1.7666</strain>
    </source>
</reference>
<sequence length="41" mass="4692">MRKEAKVFRGHKHNIIKIAASPAKAIFQVTLVLARMEYRPA</sequence>
<evidence type="ECO:0000313" key="1">
    <source>
        <dbReference type="EMBL" id="SCY93893.1"/>
    </source>
</evidence>
<gene>
    <name evidence="1" type="ORF">SAMN02927923_02953</name>
</gene>
<dbReference type="Proteomes" id="UP000199569">
    <property type="component" value="Unassembled WGS sequence"/>
</dbReference>
<keyword evidence="2" id="KW-1185">Reference proteome</keyword>
<dbReference type="EMBL" id="FMVJ01000008">
    <property type="protein sequence ID" value="SCY93893.1"/>
    <property type="molecule type" value="Genomic_DNA"/>
</dbReference>